<dbReference type="EMBL" id="MU129254">
    <property type="protein sequence ID" value="KAF9504177.1"/>
    <property type="molecule type" value="Genomic_DNA"/>
</dbReference>
<proteinExistence type="predicted"/>
<protein>
    <submittedName>
        <fullName evidence="2">Uncharacterized protein</fullName>
    </submittedName>
</protein>
<name>A0A9P6AE45_9AGAM</name>
<keyword evidence="3" id="KW-1185">Reference proteome</keyword>
<feature type="region of interest" description="Disordered" evidence="1">
    <location>
        <begin position="296"/>
        <end position="326"/>
    </location>
</feature>
<accession>A0A9P6AE45</accession>
<evidence type="ECO:0000256" key="1">
    <source>
        <dbReference type="SAM" id="MobiDB-lite"/>
    </source>
</evidence>
<comment type="caution">
    <text evidence="2">The sequence shown here is derived from an EMBL/GenBank/DDBJ whole genome shotgun (WGS) entry which is preliminary data.</text>
</comment>
<gene>
    <name evidence="2" type="ORF">BS47DRAFT_1368973</name>
</gene>
<dbReference type="AlphaFoldDB" id="A0A9P6AE45"/>
<dbReference type="Proteomes" id="UP000886523">
    <property type="component" value="Unassembled WGS sequence"/>
</dbReference>
<evidence type="ECO:0000313" key="3">
    <source>
        <dbReference type="Proteomes" id="UP000886523"/>
    </source>
</evidence>
<sequence>MQFGLNMPVKLGSSDLRWRNDEDMGGTLPIQLLKVQFSMDWLLHVKAIMKMIGHKPMEIWGESQHHIPELLGCVSKVLPYEMLHKVTIHLLVDSDLSTFALDPVGGGDGPLQHPETTSVRFLDGGIVLSCCHFPFVTSVWLQGVAQEGGGWTTATPRNHWSSKIVAFIGFPSVLFGSQLEPNCMLKRPSNGTIYKPIHGKLHLQELNRNGSCNKVPPGFWRALVVSLPKERKGDPAYCFPLLESQGTSPKPGKGLVLMATRGQQDIQIEAAETRDKRQEGSRFSLGVEVQAKFPPYPHHSSTSFTTNSSPNHLSPALNESTDSENSNNTLYRHIQTKLHAKESPQHLGADISFLPPLCHGIYMTPLIYGLGRKALMVDFQCQYIQDDLSTTQGSAVFLVLGL</sequence>
<reference evidence="2" key="1">
    <citation type="journal article" date="2020" name="Nat. Commun.">
        <title>Large-scale genome sequencing of mycorrhizal fungi provides insights into the early evolution of symbiotic traits.</title>
        <authorList>
            <person name="Miyauchi S."/>
            <person name="Kiss E."/>
            <person name="Kuo A."/>
            <person name="Drula E."/>
            <person name="Kohler A."/>
            <person name="Sanchez-Garcia M."/>
            <person name="Morin E."/>
            <person name="Andreopoulos B."/>
            <person name="Barry K.W."/>
            <person name="Bonito G."/>
            <person name="Buee M."/>
            <person name="Carver A."/>
            <person name="Chen C."/>
            <person name="Cichocki N."/>
            <person name="Clum A."/>
            <person name="Culley D."/>
            <person name="Crous P.W."/>
            <person name="Fauchery L."/>
            <person name="Girlanda M."/>
            <person name="Hayes R.D."/>
            <person name="Keri Z."/>
            <person name="LaButti K."/>
            <person name="Lipzen A."/>
            <person name="Lombard V."/>
            <person name="Magnuson J."/>
            <person name="Maillard F."/>
            <person name="Murat C."/>
            <person name="Nolan M."/>
            <person name="Ohm R.A."/>
            <person name="Pangilinan J."/>
            <person name="Pereira M.F."/>
            <person name="Perotto S."/>
            <person name="Peter M."/>
            <person name="Pfister S."/>
            <person name="Riley R."/>
            <person name="Sitrit Y."/>
            <person name="Stielow J.B."/>
            <person name="Szollosi G."/>
            <person name="Zifcakova L."/>
            <person name="Stursova M."/>
            <person name="Spatafora J.W."/>
            <person name="Tedersoo L."/>
            <person name="Vaario L.M."/>
            <person name="Yamada A."/>
            <person name="Yan M."/>
            <person name="Wang P."/>
            <person name="Xu J."/>
            <person name="Bruns T."/>
            <person name="Baldrian P."/>
            <person name="Vilgalys R."/>
            <person name="Dunand C."/>
            <person name="Henrissat B."/>
            <person name="Grigoriev I.V."/>
            <person name="Hibbett D."/>
            <person name="Nagy L.G."/>
            <person name="Martin F.M."/>
        </authorList>
    </citation>
    <scope>NUCLEOTIDE SEQUENCE</scope>
    <source>
        <strain evidence="2">UP504</strain>
    </source>
</reference>
<evidence type="ECO:0000313" key="2">
    <source>
        <dbReference type="EMBL" id="KAF9504177.1"/>
    </source>
</evidence>
<feature type="compositionally biased region" description="Low complexity" evidence="1">
    <location>
        <begin position="298"/>
        <end position="326"/>
    </location>
</feature>
<organism evidence="2 3">
    <name type="scientific">Hydnum rufescens UP504</name>
    <dbReference type="NCBI Taxonomy" id="1448309"/>
    <lineage>
        <taxon>Eukaryota</taxon>
        <taxon>Fungi</taxon>
        <taxon>Dikarya</taxon>
        <taxon>Basidiomycota</taxon>
        <taxon>Agaricomycotina</taxon>
        <taxon>Agaricomycetes</taxon>
        <taxon>Cantharellales</taxon>
        <taxon>Hydnaceae</taxon>
        <taxon>Hydnum</taxon>
    </lineage>
</organism>